<dbReference type="RefSeq" id="WP_348641227.1">
    <property type="nucleotide sequence ID" value="NZ_JACHIP010000001.1"/>
</dbReference>
<dbReference type="PROSITE" id="PS00380">
    <property type="entry name" value="RHODANESE_1"/>
    <property type="match status" value="1"/>
</dbReference>
<evidence type="ECO:0000256" key="8">
    <source>
        <dbReference type="ARBA" id="ARBA00078354"/>
    </source>
</evidence>
<accession>A0A7W7Z9V2</accession>
<dbReference type="Proteomes" id="UP000540989">
    <property type="component" value="Unassembled WGS sequence"/>
</dbReference>
<gene>
    <name evidence="11" type="ORF">HDF16_000670</name>
</gene>
<dbReference type="PROSITE" id="PS50206">
    <property type="entry name" value="RHODANESE_3"/>
    <property type="match status" value="2"/>
</dbReference>
<dbReference type="InterPro" id="IPR001763">
    <property type="entry name" value="Rhodanese-like_dom"/>
</dbReference>
<dbReference type="CDD" id="cd01448">
    <property type="entry name" value="TST_Repeat_1"/>
    <property type="match status" value="1"/>
</dbReference>
<name>A0A7W7Z9V2_9BACT</name>
<dbReference type="GO" id="GO:0004792">
    <property type="term" value="F:thiosulfate-cyanide sulfurtransferase activity"/>
    <property type="evidence" value="ECO:0007669"/>
    <property type="project" value="InterPro"/>
</dbReference>
<dbReference type="Gene3D" id="3.40.250.10">
    <property type="entry name" value="Rhodanese-like domain"/>
    <property type="match status" value="2"/>
</dbReference>
<dbReference type="NCBIfam" id="NF008557">
    <property type="entry name" value="PRK11493.1"/>
    <property type="match status" value="1"/>
</dbReference>
<evidence type="ECO:0000256" key="6">
    <source>
        <dbReference type="ARBA" id="ARBA00066832"/>
    </source>
</evidence>
<keyword evidence="12" id="KW-1185">Reference proteome</keyword>
<comment type="caution">
    <text evidence="11">The sequence shown here is derived from an EMBL/GenBank/DDBJ whole genome shotgun (WGS) entry which is preliminary data.</text>
</comment>
<keyword evidence="11" id="KW-0670">Pyruvate</keyword>
<evidence type="ECO:0000256" key="2">
    <source>
        <dbReference type="ARBA" id="ARBA00022490"/>
    </source>
</evidence>
<evidence type="ECO:0000256" key="3">
    <source>
        <dbReference type="ARBA" id="ARBA00022679"/>
    </source>
</evidence>
<evidence type="ECO:0000256" key="9">
    <source>
        <dbReference type="SAM" id="MobiDB-lite"/>
    </source>
</evidence>
<evidence type="ECO:0000313" key="12">
    <source>
        <dbReference type="Proteomes" id="UP000540989"/>
    </source>
</evidence>
<feature type="domain" description="Rhodanese" evidence="10">
    <location>
        <begin position="163"/>
        <end position="276"/>
    </location>
</feature>
<dbReference type="EC" id="2.8.1.2" evidence="6"/>
<keyword evidence="3 11" id="KW-0808">Transferase</keyword>
<dbReference type="GO" id="GO:0016784">
    <property type="term" value="F:3-mercaptopyruvate sulfurtransferase activity"/>
    <property type="evidence" value="ECO:0007669"/>
    <property type="project" value="UniProtKB-EC"/>
</dbReference>
<comment type="subcellular location">
    <subcellularLocation>
        <location evidence="1">Cytoplasm</location>
    </subcellularLocation>
</comment>
<reference evidence="11 12" key="1">
    <citation type="submission" date="2020-08" db="EMBL/GenBank/DDBJ databases">
        <title>Genomic Encyclopedia of Type Strains, Phase IV (KMG-V): Genome sequencing to study the core and pangenomes of soil and plant-associated prokaryotes.</title>
        <authorList>
            <person name="Whitman W."/>
        </authorList>
    </citation>
    <scope>NUCLEOTIDE SEQUENCE [LARGE SCALE GENOMIC DNA]</scope>
    <source>
        <strain evidence="11 12">M8UP14</strain>
    </source>
</reference>
<dbReference type="EMBL" id="JACHIP010000001">
    <property type="protein sequence ID" value="MBB5056001.1"/>
    <property type="molecule type" value="Genomic_DNA"/>
</dbReference>
<evidence type="ECO:0000313" key="11">
    <source>
        <dbReference type="EMBL" id="MBB5056001.1"/>
    </source>
</evidence>
<dbReference type="PANTHER" id="PTHR11364">
    <property type="entry name" value="THIOSULFATE SULFERTANSFERASE"/>
    <property type="match status" value="1"/>
</dbReference>
<dbReference type="SMART" id="SM00450">
    <property type="entry name" value="RHOD"/>
    <property type="match status" value="2"/>
</dbReference>
<dbReference type="FunFam" id="3.40.250.10:FF:000001">
    <property type="entry name" value="Sulfurtransferase"/>
    <property type="match status" value="1"/>
</dbReference>
<dbReference type="AlphaFoldDB" id="A0A7W7Z9V2"/>
<sequence length="280" mass="29725">MNYLVSPAWLKEHLSASDIIVLDASLPLVGVTPVVDVHARYLEAHIPGAVFFDIEALSDHETSLPHMLPSPEAFALSMAALGVSSTAHLVVYEQQPVFSAPRAWWTLRAFGAKRVSMLDGGLPAWISSGGPTEPGSVHRSAAQFTAVLDPIAVKDLASIKDLLASHAQVVDARSAARFNGTAPEPRPGLRSGHMPGATSLPFGELVQDGRLRPREELRSAFEQRGLDLNRPITTTCGSGVTASVLALALELAGADDISLYDGSWAEYASQPDAEIMGTQA</sequence>
<dbReference type="CDD" id="cd01449">
    <property type="entry name" value="TST_Repeat_2"/>
    <property type="match status" value="1"/>
</dbReference>
<evidence type="ECO:0000256" key="4">
    <source>
        <dbReference type="ARBA" id="ARBA00022737"/>
    </source>
</evidence>
<dbReference type="InterPro" id="IPR001307">
    <property type="entry name" value="Thiosulphate_STrfase_CS"/>
</dbReference>
<dbReference type="FunFam" id="3.40.250.10:FF:000015">
    <property type="entry name" value="Sulfurtransferase"/>
    <property type="match status" value="1"/>
</dbReference>
<comment type="catalytic activity">
    <reaction evidence="5">
        <text>2-oxo-3-sulfanylpropanoate + [thioredoxin]-dithiol = [thioredoxin]-disulfide + hydrogen sulfide + pyruvate + H(+)</text>
        <dbReference type="Rhea" id="RHEA:21740"/>
        <dbReference type="Rhea" id="RHEA-COMP:10698"/>
        <dbReference type="Rhea" id="RHEA-COMP:10700"/>
        <dbReference type="ChEBI" id="CHEBI:15361"/>
        <dbReference type="ChEBI" id="CHEBI:15378"/>
        <dbReference type="ChEBI" id="CHEBI:29919"/>
        <dbReference type="ChEBI" id="CHEBI:29950"/>
        <dbReference type="ChEBI" id="CHEBI:50058"/>
        <dbReference type="ChEBI" id="CHEBI:57678"/>
        <dbReference type="EC" id="2.8.1.2"/>
    </reaction>
    <physiologicalReaction direction="left-to-right" evidence="5">
        <dbReference type="Rhea" id="RHEA:21741"/>
    </physiologicalReaction>
</comment>
<keyword evidence="2" id="KW-0963">Cytoplasm</keyword>
<dbReference type="PANTHER" id="PTHR11364:SF27">
    <property type="entry name" value="SULFURTRANSFERASE"/>
    <property type="match status" value="1"/>
</dbReference>
<proteinExistence type="predicted"/>
<organism evidence="11 12">
    <name type="scientific">Granulicella aggregans</name>
    <dbReference type="NCBI Taxonomy" id="474949"/>
    <lineage>
        <taxon>Bacteria</taxon>
        <taxon>Pseudomonadati</taxon>
        <taxon>Acidobacteriota</taxon>
        <taxon>Terriglobia</taxon>
        <taxon>Terriglobales</taxon>
        <taxon>Acidobacteriaceae</taxon>
        <taxon>Granulicella</taxon>
    </lineage>
</organism>
<dbReference type="SUPFAM" id="SSF52821">
    <property type="entry name" value="Rhodanese/Cell cycle control phosphatase"/>
    <property type="match status" value="2"/>
</dbReference>
<dbReference type="InterPro" id="IPR036873">
    <property type="entry name" value="Rhodanese-like_dom_sf"/>
</dbReference>
<dbReference type="InterPro" id="IPR045078">
    <property type="entry name" value="TST/MPST-like"/>
</dbReference>
<protein>
    <recommendedName>
        <fullName evidence="7">3-mercaptopyruvate sulfurtransferase</fullName>
        <ecNumber evidence="6">2.8.1.2</ecNumber>
    </recommendedName>
    <alternativeName>
        <fullName evidence="8">Rhodanese-like protein</fullName>
    </alternativeName>
</protein>
<keyword evidence="4" id="KW-0677">Repeat</keyword>
<dbReference type="GO" id="GO:0005737">
    <property type="term" value="C:cytoplasm"/>
    <property type="evidence" value="ECO:0007669"/>
    <property type="project" value="UniProtKB-SubCell"/>
</dbReference>
<evidence type="ECO:0000259" key="10">
    <source>
        <dbReference type="PROSITE" id="PS50206"/>
    </source>
</evidence>
<dbReference type="Pfam" id="PF00581">
    <property type="entry name" value="Rhodanese"/>
    <property type="match status" value="2"/>
</dbReference>
<feature type="region of interest" description="Disordered" evidence="9">
    <location>
        <begin position="177"/>
        <end position="197"/>
    </location>
</feature>
<feature type="domain" description="Rhodanese" evidence="10">
    <location>
        <begin position="41"/>
        <end position="134"/>
    </location>
</feature>
<evidence type="ECO:0000256" key="5">
    <source>
        <dbReference type="ARBA" id="ARBA00051793"/>
    </source>
</evidence>
<evidence type="ECO:0000256" key="1">
    <source>
        <dbReference type="ARBA" id="ARBA00004496"/>
    </source>
</evidence>
<evidence type="ECO:0000256" key="7">
    <source>
        <dbReference type="ARBA" id="ARBA00070833"/>
    </source>
</evidence>